<keyword evidence="4 8" id="KW-0276">Fatty acid metabolism</keyword>
<evidence type="ECO:0000256" key="3">
    <source>
        <dbReference type="ARBA" id="ARBA00022723"/>
    </source>
</evidence>
<dbReference type="GO" id="GO:0008897">
    <property type="term" value="F:holo-[acyl-carrier-protein] synthase activity"/>
    <property type="evidence" value="ECO:0007669"/>
    <property type="project" value="UniProtKB-UniRule"/>
</dbReference>
<dbReference type="RefSeq" id="WP_099916827.1">
    <property type="nucleotide sequence ID" value="NZ_BMHS01000007.1"/>
</dbReference>
<dbReference type="InterPro" id="IPR008278">
    <property type="entry name" value="4-PPantetheinyl_Trfase_dom"/>
</dbReference>
<comment type="catalytic activity">
    <reaction evidence="8">
        <text>apo-[ACP] + CoA = holo-[ACP] + adenosine 3',5'-bisphosphate + H(+)</text>
        <dbReference type="Rhea" id="RHEA:12068"/>
        <dbReference type="Rhea" id="RHEA-COMP:9685"/>
        <dbReference type="Rhea" id="RHEA-COMP:9690"/>
        <dbReference type="ChEBI" id="CHEBI:15378"/>
        <dbReference type="ChEBI" id="CHEBI:29999"/>
        <dbReference type="ChEBI" id="CHEBI:57287"/>
        <dbReference type="ChEBI" id="CHEBI:58343"/>
        <dbReference type="ChEBI" id="CHEBI:64479"/>
        <dbReference type="EC" id="2.7.8.7"/>
    </reaction>
</comment>
<keyword evidence="7 8" id="KW-0275">Fatty acid biosynthesis</keyword>
<comment type="cofactor">
    <cofactor evidence="8">
        <name>Mg(2+)</name>
        <dbReference type="ChEBI" id="CHEBI:18420"/>
    </cofactor>
</comment>
<evidence type="ECO:0000256" key="7">
    <source>
        <dbReference type="ARBA" id="ARBA00023160"/>
    </source>
</evidence>
<accession>A0A2G8SYS6</accession>
<dbReference type="Pfam" id="PF01648">
    <property type="entry name" value="ACPS"/>
    <property type="match status" value="1"/>
</dbReference>
<comment type="subcellular location">
    <subcellularLocation>
        <location evidence="8">Cytoplasm</location>
    </subcellularLocation>
</comment>
<keyword evidence="3 8" id="KW-0479">Metal-binding</keyword>
<dbReference type="GO" id="GO:0006633">
    <property type="term" value="P:fatty acid biosynthetic process"/>
    <property type="evidence" value="ECO:0007669"/>
    <property type="project" value="UniProtKB-UniRule"/>
</dbReference>
<keyword evidence="1 8" id="KW-0444">Lipid biosynthesis</keyword>
<dbReference type="Gene3D" id="3.90.470.20">
    <property type="entry name" value="4'-phosphopantetheinyl transferase domain"/>
    <property type="match status" value="1"/>
</dbReference>
<comment type="similarity">
    <text evidence="8">Belongs to the P-Pant transferase superfamily. AcpS family.</text>
</comment>
<dbReference type="GO" id="GO:0000287">
    <property type="term" value="F:magnesium ion binding"/>
    <property type="evidence" value="ECO:0007669"/>
    <property type="project" value="UniProtKB-UniRule"/>
</dbReference>
<organism evidence="10 11">
    <name type="scientific">Massilia psychrophila</name>
    <dbReference type="NCBI Taxonomy" id="1603353"/>
    <lineage>
        <taxon>Bacteria</taxon>
        <taxon>Pseudomonadati</taxon>
        <taxon>Pseudomonadota</taxon>
        <taxon>Betaproteobacteria</taxon>
        <taxon>Burkholderiales</taxon>
        <taxon>Oxalobacteraceae</taxon>
        <taxon>Telluria group</taxon>
        <taxon>Massilia</taxon>
    </lineage>
</organism>
<feature type="domain" description="4'-phosphopantetheinyl transferase" evidence="9">
    <location>
        <begin position="4"/>
        <end position="100"/>
    </location>
</feature>
<keyword evidence="8" id="KW-0963">Cytoplasm</keyword>
<evidence type="ECO:0000313" key="10">
    <source>
        <dbReference type="EMBL" id="PIL38904.1"/>
    </source>
</evidence>
<reference evidence="10 11" key="1">
    <citation type="submission" date="2017-10" db="EMBL/GenBank/DDBJ databases">
        <title>Massilia psychrophilum sp. nov., a novel purple-pigmented bacterium isolated from Tianshan glacier, Xinjiang Municipality, China.</title>
        <authorList>
            <person name="Wang H."/>
        </authorList>
    </citation>
    <scope>NUCLEOTIDE SEQUENCE [LARGE SCALE GENOMIC DNA]</scope>
    <source>
        <strain evidence="10 11">JCM 30813</strain>
    </source>
</reference>
<dbReference type="SUPFAM" id="SSF56214">
    <property type="entry name" value="4'-phosphopantetheinyl transferase"/>
    <property type="match status" value="1"/>
</dbReference>
<protein>
    <recommendedName>
        <fullName evidence="8">Holo-[acyl-carrier-protein] synthase</fullName>
        <shortName evidence="8">Holo-ACP synthase</shortName>
        <ecNumber evidence="8">2.7.8.7</ecNumber>
    </recommendedName>
    <alternativeName>
        <fullName evidence="8">4'-phosphopantetheinyl transferase AcpS</fullName>
    </alternativeName>
</protein>
<dbReference type="EC" id="2.7.8.7" evidence="8"/>
<evidence type="ECO:0000256" key="1">
    <source>
        <dbReference type="ARBA" id="ARBA00022516"/>
    </source>
</evidence>
<evidence type="ECO:0000256" key="8">
    <source>
        <dbReference type="HAMAP-Rule" id="MF_00101"/>
    </source>
</evidence>
<dbReference type="InterPro" id="IPR004568">
    <property type="entry name" value="Ppantetheine-prot_Trfase_dom"/>
</dbReference>
<dbReference type="GO" id="GO:0005737">
    <property type="term" value="C:cytoplasm"/>
    <property type="evidence" value="ECO:0007669"/>
    <property type="project" value="UniProtKB-SubCell"/>
</dbReference>
<feature type="binding site" evidence="8">
    <location>
        <position position="61"/>
    </location>
    <ligand>
        <name>Mg(2+)</name>
        <dbReference type="ChEBI" id="CHEBI:18420"/>
    </ligand>
</feature>
<evidence type="ECO:0000259" key="9">
    <source>
        <dbReference type="Pfam" id="PF01648"/>
    </source>
</evidence>
<dbReference type="NCBIfam" id="TIGR00516">
    <property type="entry name" value="acpS"/>
    <property type="match status" value="1"/>
</dbReference>
<dbReference type="NCBIfam" id="TIGR00556">
    <property type="entry name" value="pantethn_trn"/>
    <property type="match status" value="1"/>
</dbReference>
<evidence type="ECO:0000256" key="2">
    <source>
        <dbReference type="ARBA" id="ARBA00022679"/>
    </source>
</evidence>
<comment type="caution">
    <text evidence="10">The sequence shown here is derived from an EMBL/GenBank/DDBJ whole genome shotgun (WGS) entry which is preliminary data.</text>
</comment>
<dbReference type="InterPro" id="IPR037143">
    <property type="entry name" value="4-PPantetheinyl_Trfase_dom_sf"/>
</dbReference>
<keyword evidence="6 8" id="KW-0443">Lipid metabolism</keyword>
<proteinExistence type="inferred from homology"/>
<keyword evidence="2 8" id="KW-0808">Transferase</keyword>
<evidence type="ECO:0000256" key="4">
    <source>
        <dbReference type="ARBA" id="ARBA00022832"/>
    </source>
</evidence>
<sequence>MIYGIGTDIVQISRVEAALARHERFAEKILGSRELEIFRARSDKNAVRGLRFLATRFAAKEAFSKAIGLGMRMPMTWRSAQMLNAPGGKPEIVCSGALDQFMRDNKLGAQVTISDEADYGVAFVIVTRDV</sequence>
<dbReference type="AlphaFoldDB" id="A0A2G8SYS6"/>
<dbReference type="OrthoDB" id="517356at2"/>
<evidence type="ECO:0000256" key="6">
    <source>
        <dbReference type="ARBA" id="ARBA00023098"/>
    </source>
</evidence>
<dbReference type="EMBL" id="PDOB01000026">
    <property type="protein sequence ID" value="PIL38904.1"/>
    <property type="molecule type" value="Genomic_DNA"/>
</dbReference>
<feature type="binding site" evidence="8">
    <location>
        <position position="8"/>
    </location>
    <ligand>
        <name>Mg(2+)</name>
        <dbReference type="ChEBI" id="CHEBI:18420"/>
    </ligand>
</feature>
<comment type="function">
    <text evidence="8">Transfers the 4'-phosphopantetheine moiety from coenzyme A to a Ser of acyl-carrier-protein.</text>
</comment>
<name>A0A2G8SYS6_9BURK</name>
<keyword evidence="11" id="KW-1185">Reference proteome</keyword>
<dbReference type="InterPro" id="IPR002582">
    <property type="entry name" value="ACPS"/>
</dbReference>
<evidence type="ECO:0000313" key="11">
    <source>
        <dbReference type="Proteomes" id="UP000228593"/>
    </source>
</evidence>
<gene>
    <name evidence="8" type="primary">acpS</name>
    <name evidence="10" type="ORF">CR103_15240</name>
</gene>
<dbReference type="Proteomes" id="UP000228593">
    <property type="component" value="Unassembled WGS sequence"/>
</dbReference>
<evidence type="ECO:0000256" key="5">
    <source>
        <dbReference type="ARBA" id="ARBA00022842"/>
    </source>
</evidence>
<dbReference type="HAMAP" id="MF_00101">
    <property type="entry name" value="AcpS"/>
    <property type="match status" value="1"/>
</dbReference>
<keyword evidence="5 8" id="KW-0460">Magnesium</keyword>